<dbReference type="Gene3D" id="2.40.30.10">
    <property type="entry name" value="Translation factors"/>
    <property type="match status" value="2"/>
</dbReference>
<dbReference type="GO" id="GO:0005737">
    <property type="term" value="C:cytoplasm"/>
    <property type="evidence" value="ECO:0007669"/>
    <property type="project" value="TreeGrafter"/>
</dbReference>
<keyword evidence="4" id="KW-0648">Protein biosynthesis</keyword>
<keyword evidence="5" id="KW-0342">GTP-binding</keyword>
<dbReference type="GO" id="GO:0003743">
    <property type="term" value="F:translation initiation factor activity"/>
    <property type="evidence" value="ECO:0007669"/>
    <property type="project" value="UniProtKB-KW"/>
</dbReference>
<dbReference type="InterPro" id="IPR005225">
    <property type="entry name" value="Small_GTP-bd"/>
</dbReference>
<evidence type="ECO:0000256" key="1">
    <source>
        <dbReference type="ARBA" id="ARBA00007733"/>
    </source>
</evidence>
<dbReference type="Gene3D" id="3.40.50.300">
    <property type="entry name" value="P-loop containing nucleotide triphosphate hydrolases"/>
    <property type="match status" value="1"/>
</dbReference>
<dbReference type="KEGG" id="prel:PRELSG_1309400"/>
<dbReference type="PANTHER" id="PTHR43381">
    <property type="entry name" value="TRANSLATION INITIATION FACTOR IF-2-RELATED"/>
    <property type="match status" value="1"/>
</dbReference>
<evidence type="ECO:0000313" key="7">
    <source>
        <dbReference type="EMBL" id="CRH03735.1"/>
    </source>
</evidence>
<dbReference type="SUPFAM" id="SSF52156">
    <property type="entry name" value="Initiation factor IF2/eIF5b, domain 3"/>
    <property type="match status" value="1"/>
</dbReference>
<name>A0A1J1HE97_PLARL</name>
<dbReference type="OMA" id="GILKECK"/>
<evidence type="ECO:0000256" key="2">
    <source>
        <dbReference type="ARBA" id="ARBA00022540"/>
    </source>
</evidence>
<organism evidence="7 8">
    <name type="scientific">Plasmodium relictum</name>
    <dbReference type="NCBI Taxonomy" id="85471"/>
    <lineage>
        <taxon>Eukaryota</taxon>
        <taxon>Sar</taxon>
        <taxon>Alveolata</taxon>
        <taxon>Apicomplexa</taxon>
        <taxon>Aconoidasida</taxon>
        <taxon>Haemosporida</taxon>
        <taxon>Plasmodiidae</taxon>
        <taxon>Plasmodium</taxon>
        <taxon>Plasmodium (Haemamoeba)</taxon>
    </lineage>
</organism>
<reference evidence="7 8" key="1">
    <citation type="submission" date="2015-04" db="EMBL/GenBank/DDBJ databases">
        <authorList>
            <consortium name="Pathogen Informatics"/>
        </authorList>
    </citation>
    <scope>NUCLEOTIDE SEQUENCE [LARGE SCALE GENOMIC DNA]</scope>
    <source>
        <strain evidence="7 8">SGS1</strain>
    </source>
</reference>
<dbReference type="FunFam" id="3.40.50.300:FF:000019">
    <property type="entry name" value="Translation initiation factor IF-2"/>
    <property type="match status" value="1"/>
</dbReference>
<evidence type="ECO:0000256" key="5">
    <source>
        <dbReference type="ARBA" id="ARBA00023134"/>
    </source>
</evidence>
<dbReference type="SUPFAM" id="SSF52540">
    <property type="entry name" value="P-loop containing nucleoside triphosphate hydrolases"/>
    <property type="match status" value="1"/>
</dbReference>
<dbReference type="OrthoDB" id="361630at2759"/>
<protein>
    <submittedName>
        <fullName evidence="7">Translation initiation factor IF-2, putative</fullName>
    </submittedName>
</protein>
<keyword evidence="2 7" id="KW-0396">Initiation factor</keyword>
<dbReference type="AlphaFoldDB" id="A0A1J1HE97"/>
<dbReference type="EMBL" id="LN835308">
    <property type="protein sequence ID" value="CRH03735.1"/>
    <property type="molecule type" value="Genomic_DNA"/>
</dbReference>
<keyword evidence="8" id="KW-1185">Reference proteome</keyword>
<dbReference type="SUPFAM" id="SSF50447">
    <property type="entry name" value="Translation proteins"/>
    <property type="match status" value="1"/>
</dbReference>
<comment type="similarity">
    <text evidence="1">Belongs to the TRAFAC class translation factor GTPase superfamily. Classic translation factor GTPase family. IF-2 subfamily.</text>
</comment>
<feature type="domain" description="Tr-type G" evidence="6">
    <location>
        <begin position="664"/>
        <end position="833"/>
    </location>
</feature>
<dbReference type="PROSITE" id="PS51722">
    <property type="entry name" value="G_TR_2"/>
    <property type="match status" value="1"/>
</dbReference>
<dbReference type="VEuPathDB" id="PlasmoDB:PRELSG_1309400"/>
<evidence type="ECO:0000259" key="6">
    <source>
        <dbReference type="PROSITE" id="PS51722"/>
    </source>
</evidence>
<dbReference type="Pfam" id="PF22042">
    <property type="entry name" value="EF-G_D2"/>
    <property type="match status" value="1"/>
</dbReference>
<dbReference type="CDD" id="cd01887">
    <property type="entry name" value="IF2_eIF5B"/>
    <property type="match status" value="1"/>
</dbReference>
<dbReference type="InterPro" id="IPR000795">
    <property type="entry name" value="T_Tr_GTP-bd_dom"/>
</dbReference>
<dbReference type="InterPro" id="IPR009000">
    <property type="entry name" value="Transl_B-barrel_sf"/>
</dbReference>
<dbReference type="InterPro" id="IPR015760">
    <property type="entry name" value="TIF_IF2"/>
</dbReference>
<evidence type="ECO:0000256" key="4">
    <source>
        <dbReference type="ARBA" id="ARBA00022917"/>
    </source>
</evidence>
<evidence type="ECO:0000256" key="3">
    <source>
        <dbReference type="ARBA" id="ARBA00022741"/>
    </source>
</evidence>
<dbReference type="Pfam" id="PF00009">
    <property type="entry name" value="GTP_EFTU"/>
    <property type="match status" value="1"/>
</dbReference>
<dbReference type="InterPro" id="IPR053905">
    <property type="entry name" value="EF-G-like_DII"/>
</dbReference>
<gene>
    <name evidence="7" type="primary">IF2c</name>
    <name evidence="7" type="ORF">PRELSG_1309400</name>
</gene>
<proteinExistence type="inferred from homology"/>
<dbReference type="NCBIfam" id="TIGR00231">
    <property type="entry name" value="small_GTP"/>
    <property type="match status" value="1"/>
</dbReference>
<dbReference type="Gene3D" id="3.40.50.10050">
    <property type="entry name" value="Translation initiation factor IF- 2, domain 3"/>
    <property type="match status" value="1"/>
</dbReference>
<sequence length="1271" mass="148315">MNKLNIKKFEDPNIWLYENVLNSSSKTKTGKIFNNEFKRKAAEKLKGILKDCIKYDKELKELNKSKKISLNNIHPSKKLDINSLALNPFNEINEKINLKYFFNGNNKNYINNNLQKNNVKDNKRSLEEIKKNDILKQLKEIKKEEFSKNYSFFVTNVNYYDTHLKEKYMNKFLQNYNKKESNLENIGHLDKNNFYMNLNKADEQSSIVKNGNIKKNYNSTNKKHDDFLYNFNAYDISSKKNNIKSYNSTDYKNINELNHTIGDTYFDLKINKDDIFKNNIYDNLSEKYSEHSYSISKCDADNLNQKKYINSEEHGTKEMKFVKSNNNIKSIKIDMNLTNTNSFFKEDKVEENKNNVEDLTKKTVNNTINGVFINFKEKYIDSNKNNLEDLNKELNNNIISNISNNFRGMIVKENKNDSEYLSRNYLGNNINDNFKEMKIQKIESTVDDKENTIYDKKKENKNIEKDVKKKKSGYNNDLKIFEKINNTSLYRNMDNISEIDNENSSISSILFGLKERKKKIENIENIAFSNKTSNESYIVENKECENITNITGKEKNEEYNINKKKNILNKDEKNEIYNFNSYSIKKNNNSIRQYEYLDSNNITVNSLSHHLNIEKEKIINVCKYILDNDYVNKYTRLEKEVVELICEELNVLDKLKYSSINLKKRNPIVTILGHVDHGKTTLLDQFRNSNIAKNEIGGITQKLGAFEVLDKKTNRKITFLDTPGHSVFKKIRQRCVQCTDLIILVISIDDGIMSETIECIELAKKYNIPLIVAANKIDKYNCDLDKISKSLLNYDIATELENGETPLIPISAKKNINIDLLQKTILNVSDKLNLMCDYGILCSAYLLEKKVDAVKGKTLTVICKSGILKVNSYLLIGHSYTKVKKITNCDGKVVKEAYPSEVVQITCSISFTDDNIQYGDLILEMSNLKSAQRISKYKLKIAQYKLINNYYLDNDKEKIFLTDEKKRKNNSTFDESKHSNITNEKNIKKNDLNVNEKKVQKKKKNMSTIISDKTPQVHLIIKTCDQGSLDAIIEGINDYNKKEKKKKYCYINNFIDRNYVNKNILSDETASNEFLEKWEPFKIIKKGIGTFNSNDLKYCEHVKPCFLIAFNIDIDNKIQHIIENNNVILRNHNIIYELFNDIENICNFYFDSMYIYETVSKMVITKTGYYTLKKNKAKKKVISVDIKEGSCNIKNYFTILRNKKVIHNKITILSMQKNKQNTTELTKTNNENAIIFNIDDDNFETGDEIIAYKKATRPPLFNKIKTFDLSF</sequence>
<accession>A0A1J1HE97</accession>
<dbReference type="Pfam" id="PF11987">
    <property type="entry name" value="IF-2"/>
    <property type="match status" value="1"/>
</dbReference>
<dbReference type="GO" id="GO:0005525">
    <property type="term" value="F:GTP binding"/>
    <property type="evidence" value="ECO:0007669"/>
    <property type="project" value="UniProtKB-KW"/>
</dbReference>
<dbReference type="GeneID" id="39738027"/>
<keyword evidence="3" id="KW-0547">Nucleotide-binding</keyword>
<dbReference type="RefSeq" id="XP_028535742.1">
    <property type="nucleotide sequence ID" value="XM_028678614.1"/>
</dbReference>
<dbReference type="InterPro" id="IPR023115">
    <property type="entry name" value="TIF_IF2_dom3"/>
</dbReference>
<evidence type="ECO:0000313" key="8">
    <source>
        <dbReference type="Proteomes" id="UP000220158"/>
    </source>
</evidence>
<dbReference type="InterPro" id="IPR036925">
    <property type="entry name" value="TIF_IF2_dom3_sf"/>
</dbReference>
<dbReference type="InterPro" id="IPR027417">
    <property type="entry name" value="P-loop_NTPase"/>
</dbReference>
<dbReference type="GO" id="GO:0003924">
    <property type="term" value="F:GTPase activity"/>
    <property type="evidence" value="ECO:0007669"/>
    <property type="project" value="InterPro"/>
</dbReference>
<dbReference type="Proteomes" id="UP000220158">
    <property type="component" value="Chromosome 13"/>
</dbReference>
<dbReference type="PANTHER" id="PTHR43381:SF5">
    <property type="entry name" value="TR-TYPE G DOMAIN-CONTAINING PROTEIN"/>
    <property type="match status" value="1"/>
</dbReference>